<proteinExistence type="predicted"/>
<name>A0A1F7U4V7_9BACT</name>
<sequence length="76" mass="8688">MGCAQKIVDVIRVDSDLLEFDGITLFDFFADCVERLLAVKIAEDTLAIFDWCDEMVVDLIGIVLRCLDRFYKPVQV</sequence>
<dbReference type="EMBL" id="MGDZ01000052">
    <property type="protein sequence ID" value="OGL72737.1"/>
    <property type="molecule type" value="Genomic_DNA"/>
</dbReference>
<protein>
    <submittedName>
        <fullName evidence="1">Uncharacterized protein</fullName>
    </submittedName>
</protein>
<evidence type="ECO:0000313" key="1">
    <source>
        <dbReference type="EMBL" id="OGL72737.1"/>
    </source>
</evidence>
<reference evidence="1 2" key="1">
    <citation type="journal article" date="2016" name="Nat. Commun.">
        <title>Thousands of microbial genomes shed light on interconnected biogeochemical processes in an aquifer system.</title>
        <authorList>
            <person name="Anantharaman K."/>
            <person name="Brown C.T."/>
            <person name="Hug L.A."/>
            <person name="Sharon I."/>
            <person name="Castelle C.J."/>
            <person name="Probst A.J."/>
            <person name="Thomas B.C."/>
            <person name="Singh A."/>
            <person name="Wilkins M.J."/>
            <person name="Karaoz U."/>
            <person name="Brodie E.L."/>
            <person name="Williams K.H."/>
            <person name="Hubbard S.S."/>
            <person name="Banfield J.F."/>
        </authorList>
    </citation>
    <scope>NUCLEOTIDE SEQUENCE [LARGE SCALE GENOMIC DNA]</scope>
</reference>
<organism evidence="1 2">
    <name type="scientific">Candidatus Uhrbacteria bacterium RIFCSPHIGHO2_02_FULL_57_19</name>
    <dbReference type="NCBI Taxonomy" id="1802391"/>
    <lineage>
        <taxon>Bacteria</taxon>
        <taxon>Candidatus Uhriibacteriota</taxon>
    </lineage>
</organism>
<dbReference type="Proteomes" id="UP000176303">
    <property type="component" value="Unassembled WGS sequence"/>
</dbReference>
<accession>A0A1F7U4V7</accession>
<comment type="caution">
    <text evidence="1">The sequence shown here is derived from an EMBL/GenBank/DDBJ whole genome shotgun (WGS) entry which is preliminary data.</text>
</comment>
<gene>
    <name evidence="1" type="ORF">A3D72_04170</name>
</gene>
<evidence type="ECO:0000313" key="2">
    <source>
        <dbReference type="Proteomes" id="UP000176303"/>
    </source>
</evidence>
<dbReference type="AlphaFoldDB" id="A0A1F7U4V7"/>